<keyword evidence="3" id="KW-0663">Pyridoxal phosphate</keyword>
<dbReference type="InterPro" id="IPR023603">
    <property type="entry name" value="Low_specificity_L-TA-like"/>
</dbReference>
<evidence type="ECO:0000256" key="2">
    <source>
        <dbReference type="ARBA" id="ARBA00006966"/>
    </source>
</evidence>
<dbReference type="Gene3D" id="3.40.640.10">
    <property type="entry name" value="Type I PLP-dependent aspartate aminotransferase-like (Major domain)"/>
    <property type="match status" value="1"/>
</dbReference>
<accession>A0A3B7MKX8</accession>
<proteinExistence type="inferred from homology"/>
<dbReference type="GO" id="GO:0006545">
    <property type="term" value="P:glycine biosynthetic process"/>
    <property type="evidence" value="ECO:0007669"/>
    <property type="project" value="TreeGrafter"/>
</dbReference>
<comment type="cofactor">
    <cofactor evidence="1">
        <name>pyridoxal 5'-phosphate</name>
        <dbReference type="ChEBI" id="CHEBI:597326"/>
    </cofactor>
</comment>
<dbReference type="FunFam" id="3.40.640.10:FF:000030">
    <property type="entry name" value="Low-specificity L-threonine aldolase"/>
    <property type="match status" value="1"/>
</dbReference>
<dbReference type="GO" id="GO:0008732">
    <property type="term" value="F:L-allo-threonine aldolase activity"/>
    <property type="evidence" value="ECO:0007669"/>
    <property type="project" value="TreeGrafter"/>
</dbReference>
<protein>
    <submittedName>
        <fullName evidence="7">Low-specificity L-threonine aldolase</fullName>
        <ecNumber evidence="7">4.1.2.48</ecNumber>
    </submittedName>
</protein>
<evidence type="ECO:0000313" key="7">
    <source>
        <dbReference type="EMBL" id="AXY73760.1"/>
    </source>
</evidence>
<evidence type="ECO:0000313" key="8">
    <source>
        <dbReference type="Proteomes" id="UP000263900"/>
    </source>
</evidence>
<organism evidence="7 8">
    <name type="scientific">Paraflavitalea soli</name>
    <dbReference type="NCBI Taxonomy" id="2315862"/>
    <lineage>
        <taxon>Bacteria</taxon>
        <taxon>Pseudomonadati</taxon>
        <taxon>Bacteroidota</taxon>
        <taxon>Chitinophagia</taxon>
        <taxon>Chitinophagales</taxon>
        <taxon>Chitinophagaceae</taxon>
        <taxon>Paraflavitalea</taxon>
    </lineage>
</organism>
<dbReference type="Gene3D" id="3.90.1150.10">
    <property type="entry name" value="Aspartate Aminotransferase, domain 1"/>
    <property type="match status" value="1"/>
</dbReference>
<feature type="domain" description="Aromatic amino acid beta-eliminating lyase/threonine aldolase" evidence="6">
    <location>
        <begin position="4"/>
        <end position="289"/>
    </location>
</feature>
<dbReference type="RefSeq" id="WP_119049595.1">
    <property type="nucleotide sequence ID" value="NZ_CP032157.1"/>
</dbReference>
<dbReference type="InterPro" id="IPR001597">
    <property type="entry name" value="ArAA_b-elim_lyase/Thr_aldolase"/>
</dbReference>
<dbReference type="InterPro" id="IPR015422">
    <property type="entry name" value="PyrdxlP-dep_Trfase_small"/>
</dbReference>
<dbReference type="Pfam" id="PF01212">
    <property type="entry name" value="Beta_elim_lyase"/>
    <property type="match status" value="1"/>
</dbReference>
<feature type="modified residue" description="N6-(pyridoxal phosphate)lysine" evidence="5">
    <location>
        <position position="200"/>
    </location>
</feature>
<evidence type="ECO:0000259" key="6">
    <source>
        <dbReference type="Pfam" id="PF01212"/>
    </source>
</evidence>
<keyword evidence="4 7" id="KW-0456">Lyase</keyword>
<sequence length="338" mass="36593">MIVDLRSDTVTRPTPAMLDAMLKAPVGDDVFGEDPSVNKLESMAAALFGMEAALYCPTGTMSNQVGIKVHTQPGDEVICDRTAHVYQYEGGGIAFNAGAQVRLLDGEHGRISAQQVLQAINPDDVHKARTSLVCLENTANRGGGSCYDLASIQQIRKVCDDHQLHLHLDGARLFNALVARGESARQHGELFHSISVCLNKGLGCPVGSILMGPAAFIKKGRRIRKVFGGGMRQAGYMAAAGIYALENHVERLATDHQHAQMLADALRQSGFTAGILPVETNIVIFEVKANRTAADIVERLKENHIRAIAIAPTQIRLVLHLDITREMVEHTVKVIGQL</sequence>
<dbReference type="InterPro" id="IPR015424">
    <property type="entry name" value="PyrdxlP-dep_Trfase"/>
</dbReference>
<dbReference type="KEGG" id="pseg:D3H65_07120"/>
<dbReference type="PANTHER" id="PTHR48097:SF9">
    <property type="entry name" value="L-THREONINE ALDOLASE"/>
    <property type="match status" value="1"/>
</dbReference>
<dbReference type="NCBIfam" id="NF007825">
    <property type="entry name" value="PRK10534.1"/>
    <property type="match status" value="1"/>
</dbReference>
<comment type="similarity">
    <text evidence="2">Belongs to the threonine aldolase family.</text>
</comment>
<dbReference type="InterPro" id="IPR015421">
    <property type="entry name" value="PyrdxlP-dep_Trfase_major"/>
</dbReference>
<reference evidence="7 8" key="1">
    <citation type="submission" date="2018-09" db="EMBL/GenBank/DDBJ databases">
        <title>Genome sequencing of strain 6GH32-13.</title>
        <authorList>
            <person name="Weon H.-Y."/>
            <person name="Heo J."/>
            <person name="Kwon S.-W."/>
        </authorList>
    </citation>
    <scope>NUCLEOTIDE SEQUENCE [LARGE SCALE GENOMIC DNA]</scope>
    <source>
        <strain evidence="7 8">5GH32-13</strain>
    </source>
</reference>
<dbReference type="OrthoDB" id="9774495at2"/>
<evidence type="ECO:0000256" key="5">
    <source>
        <dbReference type="PIRSR" id="PIRSR017617-1"/>
    </source>
</evidence>
<dbReference type="EC" id="4.1.2.48" evidence="7"/>
<dbReference type="CDD" id="cd06502">
    <property type="entry name" value="TA_like"/>
    <property type="match status" value="1"/>
</dbReference>
<gene>
    <name evidence="7" type="ORF">D3H65_07120</name>
</gene>
<keyword evidence="8" id="KW-1185">Reference proteome</keyword>
<dbReference type="GO" id="GO:0005829">
    <property type="term" value="C:cytosol"/>
    <property type="evidence" value="ECO:0007669"/>
    <property type="project" value="TreeGrafter"/>
</dbReference>
<dbReference type="PIRSF" id="PIRSF017617">
    <property type="entry name" value="Thr_aldolase"/>
    <property type="match status" value="1"/>
</dbReference>
<dbReference type="GO" id="GO:0006567">
    <property type="term" value="P:L-threonine catabolic process"/>
    <property type="evidence" value="ECO:0007669"/>
    <property type="project" value="TreeGrafter"/>
</dbReference>
<dbReference type="PANTHER" id="PTHR48097">
    <property type="entry name" value="L-THREONINE ALDOLASE-RELATED"/>
    <property type="match status" value="1"/>
</dbReference>
<dbReference type="AlphaFoldDB" id="A0A3B7MKX8"/>
<dbReference type="EMBL" id="CP032157">
    <property type="protein sequence ID" value="AXY73760.1"/>
    <property type="molecule type" value="Genomic_DNA"/>
</dbReference>
<name>A0A3B7MKX8_9BACT</name>
<evidence type="ECO:0000256" key="3">
    <source>
        <dbReference type="ARBA" id="ARBA00022898"/>
    </source>
</evidence>
<evidence type="ECO:0000256" key="1">
    <source>
        <dbReference type="ARBA" id="ARBA00001933"/>
    </source>
</evidence>
<dbReference type="NCBIfam" id="NF041359">
    <property type="entry name" value="GntG_guanitoxin"/>
    <property type="match status" value="1"/>
</dbReference>
<evidence type="ECO:0000256" key="4">
    <source>
        <dbReference type="ARBA" id="ARBA00023239"/>
    </source>
</evidence>
<dbReference type="SUPFAM" id="SSF53383">
    <property type="entry name" value="PLP-dependent transferases"/>
    <property type="match status" value="1"/>
</dbReference>
<dbReference type="Proteomes" id="UP000263900">
    <property type="component" value="Chromosome"/>
</dbReference>